<protein>
    <submittedName>
        <fullName evidence="1">Aminoacyl tRNA synthase complex-interacting multifunctional protein 1</fullName>
    </submittedName>
</protein>
<reference evidence="1 2" key="1">
    <citation type="submission" date="2019-08" db="EMBL/GenBank/DDBJ databases">
        <title>Whole genome of Aphis craccivora.</title>
        <authorList>
            <person name="Voronova N.V."/>
            <person name="Shulinski R.S."/>
            <person name="Bandarenka Y.V."/>
            <person name="Zhorov D.G."/>
            <person name="Warner D."/>
        </authorList>
    </citation>
    <scope>NUCLEOTIDE SEQUENCE [LARGE SCALE GENOMIC DNA]</scope>
    <source>
        <strain evidence="1">180601</strain>
        <tissue evidence="1">Whole Body</tissue>
    </source>
</reference>
<gene>
    <name evidence="1" type="ORF">FWK35_00023291</name>
</gene>
<dbReference type="EMBL" id="VUJU01005677">
    <property type="protein sequence ID" value="KAF0750578.1"/>
    <property type="molecule type" value="Genomic_DNA"/>
</dbReference>
<organism evidence="1 2">
    <name type="scientific">Aphis craccivora</name>
    <name type="common">Cowpea aphid</name>
    <dbReference type="NCBI Taxonomy" id="307492"/>
    <lineage>
        <taxon>Eukaryota</taxon>
        <taxon>Metazoa</taxon>
        <taxon>Ecdysozoa</taxon>
        <taxon>Arthropoda</taxon>
        <taxon>Hexapoda</taxon>
        <taxon>Insecta</taxon>
        <taxon>Pterygota</taxon>
        <taxon>Neoptera</taxon>
        <taxon>Paraneoptera</taxon>
        <taxon>Hemiptera</taxon>
        <taxon>Sternorrhyncha</taxon>
        <taxon>Aphidomorpha</taxon>
        <taxon>Aphidoidea</taxon>
        <taxon>Aphididae</taxon>
        <taxon>Aphidini</taxon>
        <taxon>Aphis</taxon>
        <taxon>Aphis</taxon>
    </lineage>
</organism>
<keyword evidence="2" id="KW-1185">Reference proteome</keyword>
<comment type="caution">
    <text evidence="1">The sequence shown here is derived from an EMBL/GenBank/DDBJ whole genome shotgun (WGS) entry which is preliminary data.</text>
</comment>
<dbReference type="AlphaFoldDB" id="A0A6G0Y7Q2"/>
<evidence type="ECO:0000313" key="2">
    <source>
        <dbReference type="Proteomes" id="UP000478052"/>
    </source>
</evidence>
<proteinExistence type="predicted"/>
<evidence type="ECO:0000313" key="1">
    <source>
        <dbReference type="EMBL" id="KAF0750578.1"/>
    </source>
</evidence>
<dbReference type="Proteomes" id="UP000478052">
    <property type="component" value="Unassembled WGS sequence"/>
</dbReference>
<name>A0A6G0Y7Q2_APHCR</name>
<accession>A0A6G0Y7Q2</accession>
<sequence length="108" mass="12332">MTDLYYKVKWTSYDYFTCDNYALFDTVTLICDISIKLLFNLTVIIIALDLKTDENLQATYKGIPWVVVDKGVVVANCIYCFVVLNEIKNESTVEFEIVLTLADIGLDL</sequence>